<feature type="compositionally biased region" description="Basic and acidic residues" evidence="6">
    <location>
        <begin position="220"/>
        <end position="231"/>
    </location>
</feature>
<feature type="region of interest" description="Disordered" evidence="6">
    <location>
        <begin position="163"/>
        <end position="231"/>
    </location>
</feature>
<dbReference type="GO" id="GO:0005524">
    <property type="term" value="F:ATP binding"/>
    <property type="evidence" value="ECO:0007669"/>
    <property type="project" value="UniProtKB-KW"/>
</dbReference>
<keyword evidence="1" id="KW-0723">Serine/threonine-protein kinase</keyword>
<keyword evidence="2" id="KW-0808">Transferase</keyword>
<dbReference type="EMBL" id="JAODUO010000423">
    <property type="protein sequence ID" value="KAK2180856.1"/>
    <property type="molecule type" value="Genomic_DNA"/>
</dbReference>
<dbReference type="GO" id="GO:0004674">
    <property type="term" value="F:protein serine/threonine kinase activity"/>
    <property type="evidence" value="ECO:0007669"/>
    <property type="project" value="UniProtKB-KW"/>
</dbReference>
<dbReference type="PANTHER" id="PTHR24342:SF12">
    <property type="entry name" value="DEATH-ASSOCIATED PROTEIN KINASE RELATED"/>
    <property type="match status" value="1"/>
</dbReference>
<keyword evidence="9" id="KW-1185">Reference proteome</keyword>
<dbReference type="GO" id="GO:0005634">
    <property type="term" value="C:nucleus"/>
    <property type="evidence" value="ECO:0007669"/>
    <property type="project" value="TreeGrafter"/>
</dbReference>
<dbReference type="AlphaFoldDB" id="A0AAD9L0L5"/>
<dbReference type="InterPro" id="IPR011009">
    <property type="entry name" value="Kinase-like_dom_sf"/>
</dbReference>
<accession>A0AAD9L0L5</accession>
<comment type="caution">
    <text evidence="8">The sequence shown here is derived from an EMBL/GenBank/DDBJ whole genome shotgun (WGS) entry which is preliminary data.</text>
</comment>
<proteinExistence type="predicted"/>
<dbReference type="PANTHER" id="PTHR24342">
    <property type="entry name" value="SERINE/THREONINE-PROTEIN KINASE 17"/>
    <property type="match status" value="1"/>
</dbReference>
<keyword evidence="5" id="KW-0067">ATP-binding</keyword>
<feature type="region of interest" description="Disordered" evidence="6">
    <location>
        <begin position="252"/>
        <end position="291"/>
    </location>
</feature>
<dbReference type="GO" id="GO:0043065">
    <property type="term" value="P:positive regulation of apoptotic process"/>
    <property type="evidence" value="ECO:0007669"/>
    <property type="project" value="TreeGrafter"/>
</dbReference>
<evidence type="ECO:0000313" key="9">
    <source>
        <dbReference type="Proteomes" id="UP001209878"/>
    </source>
</evidence>
<name>A0AAD9L0L5_RIDPI</name>
<feature type="compositionally biased region" description="Basic and acidic residues" evidence="6">
    <location>
        <begin position="190"/>
        <end position="203"/>
    </location>
</feature>
<evidence type="ECO:0000256" key="1">
    <source>
        <dbReference type="ARBA" id="ARBA00022527"/>
    </source>
</evidence>
<sequence>MFCLSLLQPQNILLTADPPGGDIKLCDFGFARRVHSGEDILDIVGTPDYVAPEVLSYEPIRTSSDMWSVGVLVYVMLTGCSPFAAETKQETFLNISQVNLDFPDDLYEDISNEAVDFITCLLVREPTQRPTAHQCLTHPWLRSNETTDNVTPHLTTSSATSITISTTPVGSPLGCRRALAPSPEGAADSEPLKRYRCDAEKNGNDTGNMDNCNRGAKQQNVDDDKDKSRNRKEVHIVLESSKKMYELSSSSSSVSSLSMTPSPSSSGSLLSTIQSSSSSAASSPAPTTVTSTLTVKASKKLVVISDRSPRLAHKENVDKSSATECESDSLGMLTDGQLVY</sequence>
<dbReference type="GO" id="GO:0035556">
    <property type="term" value="P:intracellular signal transduction"/>
    <property type="evidence" value="ECO:0007669"/>
    <property type="project" value="TreeGrafter"/>
</dbReference>
<protein>
    <recommendedName>
        <fullName evidence="7">Protein kinase domain-containing protein</fullName>
    </recommendedName>
</protein>
<evidence type="ECO:0000259" key="7">
    <source>
        <dbReference type="PROSITE" id="PS50011"/>
    </source>
</evidence>
<dbReference type="PROSITE" id="PS50011">
    <property type="entry name" value="PROTEIN_KINASE_DOM"/>
    <property type="match status" value="1"/>
</dbReference>
<feature type="domain" description="Protein kinase" evidence="7">
    <location>
        <begin position="1"/>
        <end position="141"/>
    </location>
</feature>
<organism evidence="8 9">
    <name type="scientific">Ridgeia piscesae</name>
    <name type="common">Tubeworm</name>
    <dbReference type="NCBI Taxonomy" id="27915"/>
    <lineage>
        <taxon>Eukaryota</taxon>
        <taxon>Metazoa</taxon>
        <taxon>Spiralia</taxon>
        <taxon>Lophotrochozoa</taxon>
        <taxon>Annelida</taxon>
        <taxon>Polychaeta</taxon>
        <taxon>Sedentaria</taxon>
        <taxon>Canalipalpata</taxon>
        <taxon>Sabellida</taxon>
        <taxon>Siboglinidae</taxon>
        <taxon>Ridgeia</taxon>
    </lineage>
</organism>
<evidence type="ECO:0000256" key="6">
    <source>
        <dbReference type="SAM" id="MobiDB-lite"/>
    </source>
</evidence>
<dbReference type="Gene3D" id="1.10.510.10">
    <property type="entry name" value="Transferase(Phosphotransferase) domain 1"/>
    <property type="match status" value="1"/>
</dbReference>
<dbReference type="Pfam" id="PF00069">
    <property type="entry name" value="Pkinase"/>
    <property type="match status" value="1"/>
</dbReference>
<dbReference type="InterPro" id="IPR000719">
    <property type="entry name" value="Prot_kinase_dom"/>
</dbReference>
<dbReference type="SUPFAM" id="SSF56112">
    <property type="entry name" value="Protein kinase-like (PK-like)"/>
    <property type="match status" value="1"/>
</dbReference>
<keyword evidence="4" id="KW-0418">Kinase</keyword>
<reference evidence="8" key="1">
    <citation type="journal article" date="2023" name="Mol. Biol. Evol.">
        <title>Third-Generation Sequencing Reveals the Adaptive Role of the Epigenome in Three Deep-Sea Polychaetes.</title>
        <authorList>
            <person name="Perez M."/>
            <person name="Aroh O."/>
            <person name="Sun Y."/>
            <person name="Lan Y."/>
            <person name="Juniper S.K."/>
            <person name="Young C.R."/>
            <person name="Angers B."/>
            <person name="Qian P.Y."/>
        </authorList>
    </citation>
    <scope>NUCLEOTIDE SEQUENCE</scope>
    <source>
        <strain evidence="8">R07B-5</strain>
    </source>
</reference>
<keyword evidence="3" id="KW-0547">Nucleotide-binding</keyword>
<evidence type="ECO:0000256" key="3">
    <source>
        <dbReference type="ARBA" id="ARBA00022741"/>
    </source>
</evidence>
<feature type="compositionally biased region" description="Polar residues" evidence="6">
    <location>
        <begin position="204"/>
        <end position="219"/>
    </location>
</feature>
<evidence type="ECO:0000256" key="5">
    <source>
        <dbReference type="ARBA" id="ARBA00022840"/>
    </source>
</evidence>
<gene>
    <name evidence="8" type="ORF">NP493_424g02076</name>
</gene>
<evidence type="ECO:0000256" key="2">
    <source>
        <dbReference type="ARBA" id="ARBA00022679"/>
    </source>
</evidence>
<evidence type="ECO:0000313" key="8">
    <source>
        <dbReference type="EMBL" id="KAK2180856.1"/>
    </source>
</evidence>
<dbReference type="Proteomes" id="UP001209878">
    <property type="component" value="Unassembled WGS sequence"/>
</dbReference>
<evidence type="ECO:0000256" key="4">
    <source>
        <dbReference type="ARBA" id="ARBA00022777"/>
    </source>
</evidence>
<dbReference type="SMART" id="SM00220">
    <property type="entry name" value="S_TKc"/>
    <property type="match status" value="1"/>
</dbReference>